<evidence type="ECO:0000313" key="2">
    <source>
        <dbReference type="Proteomes" id="UP000466445"/>
    </source>
</evidence>
<reference evidence="1 2" key="1">
    <citation type="journal article" date="2019" name="Emerg. Microbes Infect.">
        <title>Comprehensive subspecies identification of 175 nontuberculous mycobacteria species based on 7547 genomic profiles.</title>
        <authorList>
            <person name="Matsumoto Y."/>
            <person name="Kinjo T."/>
            <person name="Motooka D."/>
            <person name="Nabeya D."/>
            <person name="Jung N."/>
            <person name="Uechi K."/>
            <person name="Horii T."/>
            <person name="Iida T."/>
            <person name="Fujita J."/>
            <person name="Nakamura S."/>
        </authorList>
    </citation>
    <scope>NUCLEOTIDE SEQUENCE [LARGE SCALE GENOMIC DNA]</scope>
    <source>
        <strain evidence="1 2">JCM 30395</strain>
    </source>
</reference>
<evidence type="ECO:0000313" key="1">
    <source>
        <dbReference type="EMBL" id="BBY58488.1"/>
    </source>
</evidence>
<dbReference type="AlphaFoldDB" id="A0A7I7SNX5"/>
<protein>
    <submittedName>
        <fullName evidence="1">Uncharacterized protein</fullName>
    </submittedName>
</protein>
<accession>A0A7I7SNX5</accession>
<proteinExistence type="predicted"/>
<keyword evidence="2" id="KW-1185">Reference proteome</keyword>
<sequence length="70" mass="7405">MAKQGVMGVDLVEVEIAIGVSRRSFSDKQEPDAVWPVSLSGLRTSAALLCDICIDVPGVRTVGQVLLGCF</sequence>
<gene>
    <name evidence="1" type="ORF">MSAR_16240</name>
</gene>
<name>A0A7I7SNX5_9MYCO</name>
<organism evidence="1 2">
    <name type="scientific">Mycolicibacterium sarraceniae</name>
    <dbReference type="NCBI Taxonomy" id="1534348"/>
    <lineage>
        <taxon>Bacteria</taxon>
        <taxon>Bacillati</taxon>
        <taxon>Actinomycetota</taxon>
        <taxon>Actinomycetes</taxon>
        <taxon>Mycobacteriales</taxon>
        <taxon>Mycobacteriaceae</taxon>
        <taxon>Mycolicibacterium</taxon>
    </lineage>
</organism>
<dbReference type="Proteomes" id="UP000466445">
    <property type="component" value="Chromosome"/>
</dbReference>
<dbReference type="KEGG" id="msar:MSAR_16240"/>
<dbReference type="EMBL" id="AP022595">
    <property type="protein sequence ID" value="BBY58488.1"/>
    <property type="molecule type" value="Genomic_DNA"/>
</dbReference>